<dbReference type="PANTHER" id="PTHR42760">
    <property type="entry name" value="SHORT-CHAIN DEHYDROGENASES/REDUCTASES FAMILY MEMBER"/>
    <property type="match status" value="1"/>
</dbReference>
<dbReference type="Proteomes" id="UP000516057">
    <property type="component" value="Chromosome"/>
</dbReference>
<dbReference type="InterPro" id="IPR002347">
    <property type="entry name" value="SDR_fam"/>
</dbReference>
<dbReference type="KEGG" id="amon:H9L24_07810"/>
<dbReference type="RefSeq" id="WP_187737667.1">
    <property type="nucleotide sequence ID" value="NZ_CP060790.1"/>
</dbReference>
<dbReference type="InterPro" id="IPR036291">
    <property type="entry name" value="NAD(P)-bd_dom_sf"/>
</dbReference>
<dbReference type="EMBL" id="CP060790">
    <property type="protein sequence ID" value="QNP60687.1"/>
    <property type="molecule type" value="Genomic_DNA"/>
</dbReference>
<dbReference type="PRINTS" id="PR00080">
    <property type="entry name" value="SDRFAMILY"/>
</dbReference>
<feature type="domain" description="Ketoreductase" evidence="3">
    <location>
        <begin position="12"/>
        <end position="185"/>
    </location>
</feature>
<evidence type="ECO:0000256" key="1">
    <source>
        <dbReference type="ARBA" id="ARBA00006484"/>
    </source>
</evidence>
<dbReference type="InterPro" id="IPR020904">
    <property type="entry name" value="Sc_DH/Rdtase_CS"/>
</dbReference>
<dbReference type="Gene3D" id="3.40.50.720">
    <property type="entry name" value="NAD(P)-binding Rossmann-like Domain"/>
    <property type="match status" value="1"/>
</dbReference>
<dbReference type="SUPFAM" id="SSF51735">
    <property type="entry name" value="NAD(P)-binding Rossmann-fold domains"/>
    <property type="match status" value="1"/>
</dbReference>
<protein>
    <submittedName>
        <fullName evidence="4">SDR family oxidoreductase</fullName>
    </submittedName>
</protein>
<evidence type="ECO:0000313" key="4">
    <source>
        <dbReference type="EMBL" id="QNP60687.1"/>
    </source>
</evidence>
<dbReference type="SMART" id="SM00822">
    <property type="entry name" value="PKS_KR"/>
    <property type="match status" value="1"/>
</dbReference>
<evidence type="ECO:0000259" key="3">
    <source>
        <dbReference type="SMART" id="SM00822"/>
    </source>
</evidence>
<dbReference type="InterPro" id="IPR057326">
    <property type="entry name" value="KR_dom"/>
</dbReference>
<comment type="similarity">
    <text evidence="1">Belongs to the short-chain dehydrogenases/reductases (SDR) family.</text>
</comment>
<keyword evidence="2" id="KW-0560">Oxidoreductase</keyword>
<gene>
    <name evidence="4" type="ORF">H9L24_07810</name>
</gene>
<dbReference type="PANTHER" id="PTHR42760:SF133">
    <property type="entry name" value="3-OXOACYL-[ACYL-CARRIER-PROTEIN] REDUCTASE"/>
    <property type="match status" value="1"/>
</dbReference>
<proteinExistence type="inferred from homology"/>
<keyword evidence="5" id="KW-1185">Reference proteome</keyword>
<accession>A0A7H0HJH1</accession>
<dbReference type="GO" id="GO:0016616">
    <property type="term" value="F:oxidoreductase activity, acting on the CH-OH group of donors, NAD or NADP as acceptor"/>
    <property type="evidence" value="ECO:0007669"/>
    <property type="project" value="TreeGrafter"/>
</dbReference>
<evidence type="ECO:0000256" key="2">
    <source>
        <dbReference type="ARBA" id="ARBA00023002"/>
    </source>
</evidence>
<dbReference type="PROSITE" id="PS00061">
    <property type="entry name" value="ADH_SHORT"/>
    <property type="match status" value="1"/>
</dbReference>
<dbReference type="AlphaFoldDB" id="A0A7H0HJH1"/>
<reference evidence="4 5" key="1">
    <citation type="submission" date="2020-08" db="EMBL/GenBank/DDBJ databases">
        <title>Genome sequence of Acidovorax monticola KACC 19171T.</title>
        <authorList>
            <person name="Hyun D.-W."/>
            <person name="Bae J.-W."/>
        </authorList>
    </citation>
    <scope>NUCLEOTIDE SEQUENCE [LARGE SCALE GENOMIC DNA]</scope>
    <source>
        <strain evidence="4 5">KACC 19171</strain>
    </source>
</reference>
<name>A0A7H0HJH1_9BURK</name>
<dbReference type="FunFam" id="3.40.50.720:FF:000173">
    <property type="entry name" value="3-oxoacyl-[acyl-carrier protein] reductase"/>
    <property type="match status" value="1"/>
</dbReference>
<dbReference type="PRINTS" id="PR00081">
    <property type="entry name" value="GDHRDH"/>
</dbReference>
<organism evidence="4 5">
    <name type="scientific">Paenacidovorax monticola</name>
    <dbReference type="NCBI Taxonomy" id="1926868"/>
    <lineage>
        <taxon>Bacteria</taxon>
        <taxon>Pseudomonadati</taxon>
        <taxon>Pseudomonadota</taxon>
        <taxon>Betaproteobacteria</taxon>
        <taxon>Burkholderiales</taxon>
        <taxon>Comamonadaceae</taxon>
        <taxon>Paenacidovorax</taxon>
    </lineage>
</organism>
<dbReference type="Pfam" id="PF13561">
    <property type="entry name" value="adh_short_C2"/>
    <property type="match status" value="1"/>
</dbReference>
<sequence>MQNPLPHSLDNKQVIVTGAGQGIGRALAQAIVAQGGRVVAVDLNPAGLEALREELGTPHCVTVTGSVADPAVAARAVEAGAQAFGGVNGLVNNAGITRTAMIDKMSVDDWRQVIDVHLSGSFYCLQALGRHLLARAKAGEAIAGSIVNISSDAGRRGTIGQINYGAAKAGALGLTMCAAREWARYNIRVNTVGFGVVETPMTETIRGEKFRDTYLQQIPLGRWGEPEEVVRPVCFLLSDAASYVTGQHLSVNGGYTIGV</sequence>
<evidence type="ECO:0000313" key="5">
    <source>
        <dbReference type="Proteomes" id="UP000516057"/>
    </source>
</evidence>